<keyword evidence="1" id="KW-0547">Nucleotide-binding</keyword>
<dbReference type="InterPro" id="IPR027417">
    <property type="entry name" value="P-loop_NTPase"/>
</dbReference>
<evidence type="ECO:0000259" key="6">
    <source>
        <dbReference type="PROSITE" id="PS50045"/>
    </source>
</evidence>
<keyword evidence="3" id="KW-0805">Transcription regulation</keyword>
<dbReference type="InterPro" id="IPR003593">
    <property type="entry name" value="AAA+_ATPase"/>
</dbReference>
<dbReference type="InterPro" id="IPR025662">
    <property type="entry name" value="Sigma_54_int_dom_ATP-bd_1"/>
</dbReference>
<evidence type="ECO:0000313" key="7">
    <source>
        <dbReference type="EMBL" id="KGN92985.1"/>
    </source>
</evidence>
<dbReference type="PRINTS" id="PR01590">
    <property type="entry name" value="HTHFIS"/>
</dbReference>
<evidence type="ECO:0000256" key="4">
    <source>
        <dbReference type="ARBA" id="ARBA00023125"/>
    </source>
</evidence>
<dbReference type="Proteomes" id="UP000030101">
    <property type="component" value="Unassembled WGS sequence"/>
</dbReference>
<dbReference type="Pfam" id="PF00158">
    <property type="entry name" value="Sigma54_activat"/>
    <property type="match status" value="1"/>
</dbReference>
<dbReference type="Pfam" id="PF02954">
    <property type="entry name" value="HTH_8"/>
    <property type="match status" value="1"/>
</dbReference>
<feature type="domain" description="Sigma-54 factor interaction" evidence="6">
    <location>
        <begin position="15"/>
        <end position="244"/>
    </location>
</feature>
<organism evidence="7 8">
    <name type="scientific">Porphyromonas canoris</name>
    <dbReference type="NCBI Taxonomy" id="36875"/>
    <lineage>
        <taxon>Bacteria</taxon>
        <taxon>Pseudomonadati</taxon>
        <taxon>Bacteroidota</taxon>
        <taxon>Bacteroidia</taxon>
        <taxon>Bacteroidales</taxon>
        <taxon>Porphyromonadaceae</taxon>
        <taxon>Porphyromonas</taxon>
    </lineage>
</organism>
<keyword evidence="8" id="KW-1185">Reference proteome</keyword>
<dbReference type="InterPro" id="IPR025943">
    <property type="entry name" value="Sigma_54_int_dom_ATP-bd_2"/>
</dbReference>
<dbReference type="PANTHER" id="PTHR32071:SF121">
    <property type="entry name" value="SIGMA L-DEPENDENT TRANSCRIPTIONAL REGULATOR YQIR-RELATED"/>
    <property type="match status" value="1"/>
</dbReference>
<keyword evidence="5" id="KW-0804">Transcription</keyword>
<dbReference type="PROSITE" id="PS50045">
    <property type="entry name" value="SIGMA54_INTERACT_4"/>
    <property type="match status" value="1"/>
</dbReference>
<dbReference type="InterPro" id="IPR009057">
    <property type="entry name" value="Homeodomain-like_sf"/>
</dbReference>
<gene>
    <name evidence="7" type="ORF">HQ43_03705</name>
</gene>
<dbReference type="PANTHER" id="PTHR32071">
    <property type="entry name" value="TRANSCRIPTIONAL REGULATORY PROTEIN"/>
    <property type="match status" value="1"/>
</dbReference>
<dbReference type="InterPro" id="IPR058031">
    <property type="entry name" value="AAA_lid_NorR"/>
</dbReference>
<evidence type="ECO:0000313" key="8">
    <source>
        <dbReference type="Proteomes" id="UP000030101"/>
    </source>
</evidence>
<dbReference type="Pfam" id="PF25601">
    <property type="entry name" value="AAA_lid_14"/>
    <property type="match status" value="1"/>
</dbReference>
<dbReference type="InterPro" id="IPR025944">
    <property type="entry name" value="Sigma_54_int_dom_CS"/>
</dbReference>
<dbReference type="SUPFAM" id="SSF46689">
    <property type="entry name" value="Homeodomain-like"/>
    <property type="match status" value="1"/>
</dbReference>
<dbReference type="CDD" id="cd00009">
    <property type="entry name" value="AAA"/>
    <property type="match status" value="1"/>
</dbReference>
<proteinExistence type="predicted"/>
<evidence type="ECO:0000256" key="2">
    <source>
        <dbReference type="ARBA" id="ARBA00022840"/>
    </source>
</evidence>
<evidence type="ECO:0000256" key="3">
    <source>
        <dbReference type="ARBA" id="ARBA00023015"/>
    </source>
</evidence>
<evidence type="ECO:0000256" key="5">
    <source>
        <dbReference type="ARBA" id="ARBA00023163"/>
    </source>
</evidence>
<dbReference type="Gene3D" id="1.10.10.60">
    <property type="entry name" value="Homeodomain-like"/>
    <property type="match status" value="1"/>
</dbReference>
<dbReference type="InterPro" id="IPR002197">
    <property type="entry name" value="HTH_Fis"/>
</dbReference>
<dbReference type="PROSITE" id="PS00676">
    <property type="entry name" value="SIGMA54_INTERACT_2"/>
    <property type="match status" value="1"/>
</dbReference>
<dbReference type="EMBL" id="JQZV01000006">
    <property type="protein sequence ID" value="KGN92985.1"/>
    <property type="molecule type" value="Genomic_DNA"/>
</dbReference>
<dbReference type="PROSITE" id="PS00688">
    <property type="entry name" value="SIGMA54_INTERACT_3"/>
    <property type="match status" value="1"/>
</dbReference>
<comment type="caution">
    <text evidence="7">The sequence shown here is derived from an EMBL/GenBank/DDBJ whole genome shotgun (WGS) entry which is preliminary data.</text>
</comment>
<name>A0ABR4XMU9_9PORP</name>
<dbReference type="PROSITE" id="PS00675">
    <property type="entry name" value="SIGMA54_INTERACT_1"/>
    <property type="match status" value="1"/>
</dbReference>
<evidence type="ECO:0000256" key="1">
    <source>
        <dbReference type="ARBA" id="ARBA00022741"/>
    </source>
</evidence>
<dbReference type="InterPro" id="IPR002078">
    <property type="entry name" value="Sigma_54_int"/>
</dbReference>
<reference evidence="7 8" key="1">
    <citation type="submission" date="2014-08" db="EMBL/GenBank/DDBJ databases">
        <title>Porphyromonas canoris strain:OH2762 Genome sequencing.</title>
        <authorList>
            <person name="Wallis C."/>
            <person name="Deusch O."/>
            <person name="O'Flynn C."/>
            <person name="Davis I."/>
            <person name="Jospin G."/>
            <person name="Darling A.E."/>
            <person name="Coil D.A."/>
            <person name="Alexiev A."/>
            <person name="Horsfall A."/>
            <person name="Kirkwood N."/>
            <person name="Harris S."/>
            <person name="Eisen J.A."/>
        </authorList>
    </citation>
    <scope>NUCLEOTIDE SEQUENCE [LARGE SCALE GENOMIC DNA]</scope>
    <source>
        <strain evidence="8">COT-108 OH2762</strain>
    </source>
</reference>
<dbReference type="RefSeq" id="WP_036789852.1">
    <property type="nucleotide sequence ID" value="NZ_JQZV01000006.1"/>
</dbReference>
<dbReference type="Gene3D" id="3.40.50.300">
    <property type="entry name" value="P-loop containing nucleotide triphosphate hydrolases"/>
    <property type="match status" value="1"/>
</dbReference>
<keyword evidence="2" id="KW-0067">ATP-binding</keyword>
<accession>A0ABR4XMU9</accession>
<dbReference type="SUPFAM" id="SSF52540">
    <property type="entry name" value="P-loop containing nucleoside triphosphate hydrolases"/>
    <property type="match status" value="1"/>
</dbReference>
<dbReference type="Gene3D" id="1.10.8.60">
    <property type="match status" value="1"/>
</dbReference>
<protein>
    <submittedName>
        <fullName evidence="7">ATPase AAA</fullName>
    </submittedName>
</protein>
<sequence length="423" mass="47381">MSQQELQQVKQRFGIIGNCDALNRAIEVALQIAKTDVSVLVVGESGVGKEVFPQIIHQNSARKHGTYIAVNCGAIPEGTIDSELFGHKKGSFTDAVSERNGYFEVANGGTIFLDEVGELPMPTQARLLRVLESGEFMKVGSSEVKRTDIRVVAATNVELDKAIKKKKFRQDLYYRLDTVTIELPPLRDRGEDIPLLFRKFASDFADKYRMPPIRLDEGAQRAIMLYSWPGNIRELRNLVERISVVSNERQITRDMLLSYLPSNALTRLPAVVEQHSKMEEQNGWDIPPFGQGHTGNSEILYKMLIDLKMEVAELSRMLKDSMAGAASGGISGMPSHSGYAHVSQALLPTKSPSMTVPQNSFLHEVEDVEEIPEAETPPTLDEMEREYILQVLSRNGGNRKKSAADLKISERTLYRKLKEHRIE</sequence>
<keyword evidence="4" id="KW-0238">DNA-binding</keyword>
<dbReference type="SMART" id="SM00382">
    <property type="entry name" value="AAA"/>
    <property type="match status" value="1"/>
</dbReference>